<feature type="transmembrane region" description="Helical" evidence="1">
    <location>
        <begin position="308"/>
        <end position="324"/>
    </location>
</feature>
<dbReference type="Pfam" id="PF10129">
    <property type="entry name" value="OpgC_C"/>
    <property type="match status" value="1"/>
</dbReference>
<sequence>MSAIPARPPRDLRLDVLRGWMQVSIFVSHVVGTWLAWGIHAAWGLSDSSEMFILLSGMTLGSVFSLKAAKAGAGVAQRDLLGRALRLYRTHLLVFFIFAAMVLLAEMLFQVPGAVARFGWQHLVEHPFQAVALAFTGLFQPDFMGTLPVFVLGMLLLGPFLMLVPRFGAWALLPSLLLYAAVNLGWIATPGLGGTLIAFDPLAWQFLYLLGGFLGWRALHGMTLPRSSMVTLLAALVVVLGFGVRLVQHGFVEGADWIPGLFEHKDVLAPPRLLHALALAWLVAMLVPRRADWMEGLAGRALATIGRNSLRVFCTGLFLAWIISRAMEAVPERAQLVGLLLILPSIAALWTVALFSERARGAAVATGRA</sequence>
<protein>
    <submittedName>
        <fullName evidence="2">OpgC domain-containing protein</fullName>
    </submittedName>
</protein>
<dbReference type="EMBL" id="CP137852">
    <property type="protein sequence ID" value="WPB87036.1"/>
    <property type="molecule type" value="Genomic_DNA"/>
</dbReference>
<feature type="transmembrane region" description="Helical" evidence="1">
    <location>
        <begin position="268"/>
        <end position="287"/>
    </location>
</feature>
<feature type="transmembrane region" description="Helical" evidence="1">
    <location>
        <begin position="202"/>
        <end position="219"/>
    </location>
</feature>
<dbReference type="InterPro" id="IPR014550">
    <property type="entry name" value="UCP028704_OpgC"/>
</dbReference>
<evidence type="ECO:0000313" key="2">
    <source>
        <dbReference type="EMBL" id="WPB87036.1"/>
    </source>
</evidence>
<evidence type="ECO:0000256" key="1">
    <source>
        <dbReference type="SAM" id="Phobius"/>
    </source>
</evidence>
<reference evidence="2 3" key="1">
    <citation type="submission" date="2023-11" db="EMBL/GenBank/DDBJ databases">
        <title>Arctic aerobic anoxygenic photoheterotroph Sediminicoccus rosea KRV36 adapts its photosynthesis to long days of polar summer.</title>
        <authorList>
            <person name="Tomasch J."/>
            <person name="Kopejtka K."/>
            <person name="Bily T."/>
            <person name="Gardiner A.T."/>
            <person name="Gardian Z."/>
            <person name="Shivaramu S."/>
            <person name="Koblizek M."/>
            <person name="Engelhardt F."/>
            <person name="Kaftan D."/>
        </authorList>
    </citation>
    <scope>NUCLEOTIDE SEQUENCE [LARGE SCALE GENOMIC DNA]</scope>
    <source>
        <strain evidence="2 3">R-30</strain>
    </source>
</reference>
<evidence type="ECO:0000313" key="3">
    <source>
        <dbReference type="Proteomes" id="UP001305521"/>
    </source>
</evidence>
<feature type="transmembrane region" description="Helical" evidence="1">
    <location>
        <begin position="143"/>
        <end position="164"/>
    </location>
</feature>
<name>A0ABZ0PP97_9PROT</name>
<keyword evidence="3" id="KW-1185">Reference proteome</keyword>
<dbReference type="RefSeq" id="WP_318650993.1">
    <property type="nucleotide sequence ID" value="NZ_CP137852.1"/>
</dbReference>
<feature type="transmembrane region" description="Helical" evidence="1">
    <location>
        <begin position="336"/>
        <end position="355"/>
    </location>
</feature>
<gene>
    <name evidence="2" type="primary">opgC</name>
    <name evidence="2" type="ORF">R9Z33_09200</name>
</gene>
<keyword evidence="1" id="KW-0812">Transmembrane</keyword>
<keyword evidence="1" id="KW-1133">Transmembrane helix</keyword>
<dbReference type="PANTHER" id="PTHR38592:SF3">
    <property type="entry name" value="BLL4819 PROTEIN"/>
    <property type="match status" value="1"/>
</dbReference>
<feature type="transmembrane region" description="Helical" evidence="1">
    <location>
        <begin position="20"/>
        <end position="39"/>
    </location>
</feature>
<dbReference type="Proteomes" id="UP001305521">
    <property type="component" value="Chromosome"/>
</dbReference>
<feature type="transmembrane region" description="Helical" evidence="1">
    <location>
        <begin position="176"/>
        <end position="196"/>
    </location>
</feature>
<feature type="transmembrane region" description="Helical" evidence="1">
    <location>
        <begin position="51"/>
        <end position="69"/>
    </location>
</feature>
<organism evidence="2 3">
    <name type="scientific">Sediminicoccus rosea</name>
    <dbReference type="NCBI Taxonomy" id="1225128"/>
    <lineage>
        <taxon>Bacteria</taxon>
        <taxon>Pseudomonadati</taxon>
        <taxon>Pseudomonadota</taxon>
        <taxon>Alphaproteobacteria</taxon>
        <taxon>Acetobacterales</taxon>
        <taxon>Roseomonadaceae</taxon>
        <taxon>Sediminicoccus</taxon>
    </lineage>
</organism>
<proteinExistence type="predicted"/>
<dbReference type="PANTHER" id="PTHR38592">
    <property type="entry name" value="BLL4819 PROTEIN"/>
    <property type="match status" value="1"/>
</dbReference>
<accession>A0ABZ0PP97</accession>
<dbReference type="PIRSF" id="PIRSF028704">
    <property type="entry name" value="UPC028704"/>
    <property type="match status" value="1"/>
</dbReference>
<feature type="transmembrane region" description="Helical" evidence="1">
    <location>
        <begin position="231"/>
        <end position="248"/>
    </location>
</feature>
<feature type="transmembrane region" description="Helical" evidence="1">
    <location>
        <begin position="90"/>
        <end position="109"/>
    </location>
</feature>
<keyword evidence="1" id="KW-0472">Membrane</keyword>